<evidence type="ECO:0000256" key="4">
    <source>
        <dbReference type="ARBA" id="ARBA00022679"/>
    </source>
</evidence>
<dbReference type="Pfam" id="PF02816">
    <property type="entry name" value="Alpha_kinase"/>
    <property type="match status" value="1"/>
</dbReference>
<proteinExistence type="predicted"/>
<evidence type="ECO:0000256" key="3">
    <source>
        <dbReference type="ARBA" id="ARBA00022527"/>
    </source>
</evidence>
<keyword evidence="9" id="KW-1185">Reference proteome</keyword>
<keyword evidence="6" id="KW-0418">Kinase</keyword>
<gene>
    <name evidence="8" type="ORF">PPENT_87.1.T0110082</name>
</gene>
<protein>
    <recommendedName>
        <fullName evidence="7">Alpha-type protein kinase domain-containing protein</fullName>
    </recommendedName>
</protein>
<dbReference type="InterPro" id="IPR056861">
    <property type="entry name" value="HMCN1-like_VWA"/>
</dbReference>
<evidence type="ECO:0000313" key="9">
    <source>
        <dbReference type="Proteomes" id="UP000689195"/>
    </source>
</evidence>
<keyword evidence="2" id="KW-0964">Secreted</keyword>
<sequence>MNINNVNDICNNTIFCLDDDCQSTHERKYVGICLEYLKYNVQDEEYIYKNKKCFNDNCPFYHFNLEKVHLLLQISPINGIWCFNLCPQQICQQSQCQFIHRKWAKGICLNNFTNICKNKNCQNRHLSWDKLRKEVYIQYNVTQINPENICENDKCNCIYHLDTFQNMCLNYFKGECPNKKCLKIHCDWEYLNQISFQKQQLLPCTTLIAQHSFINFLQISKQTEIQQVCDKQKLIKFQREIHQSNIIDVIFILDLTLSMKRWLQAIKMQIANIIYQFKEKINGYGVRIGFVGYRDKCDEQEQLVYRCLTENFDEIIKVISKQVAQGGGDQAEDIVTALEQGLNLNISRHQDSILCTFLITDAPCHGIQYHSDNISDDYNYTVEPGYLENVILKYKEAKRLSFFTCFKIRDSTDIMFQKMQDVFPDILITRKSQPNDFPELVKFAIESSITQSFNRSIYQKKPKSLYTGAKFTKPKIINYQYNQTQIKKSNFWKQFNEIVDQFQRQGVTALEINQEPEITQINIKNYQNQRNNVLDLNNTCVFKIFDALNNRYMVAKLSKEHVKKYQENQLNENDIKLAEEEAKTKYYVAAYANQLAYLFRQKTKNFDEIPPIFYVSPILYTLEVPFYGVHQLYAETWIDSAKFQWKKYSINGVFTSPQFYYYSAFSHFTYIETEGILVILDFQGSDNIFTDASIQTQDNQIPILEKDQKNNKQIGITTFLQKQHEKCSILCQKLNLNRINFSIANPQIDYHVWNLQDHQMISITCETCSQLRLYSLDQYQQMKEIKCDICRDLEKQPIEAICRCCSQMYHHDPNEDLLSLTVYGYCKFCKSNCILKQKRCLYCLKHCQLNLKQIGNLNQYICKNGYQYLQGLQCQLCKAQYNFNQILSEKDYNDGNYICCQNL</sequence>
<evidence type="ECO:0000259" key="7">
    <source>
        <dbReference type="PROSITE" id="PS51158"/>
    </source>
</evidence>
<keyword evidence="4" id="KW-0808">Transferase</keyword>
<dbReference type="PANTHER" id="PTHR47763">
    <property type="entry name" value="ALPHA-PROTEIN KINASE VWKA"/>
    <property type="match status" value="1"/>
</dbReference>
<dbReference type="Pfam" id="PF25106">
    <property type="entry name" value="VWA_4"/>
    <property type="match status" value="1"/>
</dbReference>
<organism evidence="8 9">
    <name type="scientific">Paramecium pentaurelia</name>
    <dbReference type="NCBI Taxonomy" id="43138"/>
    <lineage>
        <taxon>Eukaryota</taxon>
        <taxon>Sar</taxon>
        <taxon>Alveolata</taxon>
        <taxon>Ciliophora</taxon>
        <taxon>Intramacronucleata</taxon>
        <taxon>Oligohymenophorea</taxon>
        <taxon>Peniculida</taxon>
        <taxon>Parameciidae</taxon>
        <taxon>Paramecium</taxon>
    </lineage>
</organism>
<dbReference type="GO" id="GO:0005737">
    <property type="term" value="C:cytoplasm"/>
    <property type="evidence" value="ECO:0007669"/>
    <property type="project" value="TreeGrafter"/>
</dbReference>
<evidence type="ECO:0000256" key="1">
    <source>
        <dbReference type="ARBA" id="ARBA00004613"/>
    </source>
</evidence>
<dbReference type="CDD" id="cd00198">
    <property type="entry name" value="vWFA"/>
    <property type="match status" value="1"/>
</dbReference>
<accession>A0A8S1SP88</accession>
<keyword evidence="3" id="KW-0723">Serine/threonine-protein kinase</keyword>
<keyword evidence="5" id="KW-0732">Signal</keyword>
<evidence type="ECO:0000256" key="2">
    <source>
        <dbReference type="ARBA" id="ARBA00022525"/>
    </source>
</evidence>
<evidence type="ECO:0000313" key="8">
    <source>
        <dbReference type="EMBL" id="CAD8142323.1"/>
    </source>
</evidence>
<dbReference type="InterPro" id="IPR004166">
    <property type="entry name" value="a-kinase_dom"/>
</dbReference>
<dbReference type="AlphaFoldDB" id="A0A8S1SP88"/>
<dbReference type="GO" id="GO:0005524">
    <property type="term" value="F:ATP binding"/>
    <property type="evidence" value="ECO:0007669"/>
    <property type="project" value="InterPro"/>
</dbReference>
<dbReference type="InterPro" id="IPR052969">
    <property type="entry name" value="Thr-specific_kinase-like"/>
</dbReference>
<name>A0A8S1SP88_9CILI</name>
<dbReference type="OrthoDB" id="422053at2759"/>
<dbReference type="PANTHER" id="PTHR47763:SF5">
    <property type="entry name" value="CHROMOSOME UNDETERMINED SCAFFOLD_25, WHOLE GENOME SHOTGUN SEQUENCE"/>
    <property type="match status" value="1"/>
</dbReference>
<comment type="subcellular location">
    <subcellularLocation>
        <location evidence="1">Secreted</location>
    </subcellularLocation>
</comment>
<dbReference type="GO" id="GO:0004674">
    <property type="term" value="F:protein serine/threonine kinase activity"/>
    <property type="evidence" value="ECO:0007669"/>
    <property type="project" value="UniProtKB-KW"/>
</dbReference>
<comment type="caution">
    <text evidence="8">The sequence shown here is derived from an EMBL/GenBank/DDBJ whole genome shotgun (WGS) entry which is preliminary data.</text>
</comment>
<feature type="domain" description="Alpha-type protein kinase" evidence="7">
    <location>
        <begin position="494"/>
        <end position="739"/>
    </location>
</feature>
<reference evidence="8" key="1">
    <citation type="submission" date="2021-01" db="EMBL/GenBank/DDBJ databases">
        <authorList>
            <consortium name="Genoscope - CEA"/>
            <person name="William W."/>
        </authorList>
    </citation>
    <scope>NUCLEOTIDE SEQUENCE</scope>
</reference>
<dbReference type="PROSITE" id="PS51158">
    <property type="entry name" value="ALPHA_KINASE"/>
    <property type="match status" value="1"/>
</dbReference>
<evidence type="ECO:0000256" key="6">
    <source>
        <dbReference type="ARBA" id="ARBA00022777"/>
    </source>
</evidence>
<dbReference type="EMBL" id="CAJJDO010000011">
    <property type="protein sequence ID" value="CAD8142323.1"/>
    <property type="molecule type" value="Genomic_DNA"/>
</dbReference>
<dbReference type="Proteomes" id="UP000689195">
    <property type="component" value="Unassembled WGS sequence"/>
</dbReference>
<dbReference type="CDD" id="cd04515">
    <property type="entry name" value="Alpha_kinase"/>
    <property type="match status" value="1"/>
</dbReference>
<evidence type="ECO:0000256" key="5">
    <source>
        <dbReference type="ARBA" id="ARBA00022729"/>
    </source>
</evidence>